<reference evidence="1" key="2">
    <citation type="journal article" date="2021" name="PeerJ">
        <title>Extensive microbial diversity within the chicken gut microbiome revealed by metagenomics and culture.</title>
        <authorList>
            <person name="Gilroy R."/>
            <person name="Ravi A."/>
            <person name="Getino M."/>
            <person name="Pursley I."/>
            <person name="Horton D.L."/>
            <person name="Alikhan N.F."/>
            <person name="Baker D."/>
            <person name="Gharbi K."/>
            <person name="Hall N."/>
            <person name="Watson M."/>
            <person name="Adriaenssens E.M."/>
            <person name="Foster-Nyarko E."/>
            <person name="Jarju S."/>
            <person name="Secka A."/>
            <person name="Antonio M."/>
            <person name="Oren A."/>
            <person name="Chaudhuri R.R."/>
            <person name="La Ragione R."/>
            <person name="Hildebrand F."/>
            <person name="Pallen M.J."/>
        </authorList>
    </citation>
    <scope>NUCLEOTIDE SEQUENCE</scope>
    <source>
        <strain evidence="1">ChiHecec2B26-709</strain>
    </source>
</reference>
<sequence length="227" mass="24582">MNLSGIITAALAAIAVAGCAQRPSGEEAAQLRTGDLIFVGIPADYSLDSDSMASAIGEATGEADSLNIIHVAIAEVRQDSVWIIDATIAHGVDRHPLDTFLTDFTLRDGSYPTFKVMRLKDDSQAQSFVENAKKFLGQPYDSAFLPGNGAKYCSELVRDSYVTPDGGYIFSESPMNFENSAGEMPVYWEQLFGRLGMEVPQGLMGTNPKQMSEEPVLEAVELDFPQD</sequence>
<dbReference type="SUPFAM" id="SSF54001">
    <property type="entry name" value="Cysteine proteinases"/>
    <property type="match status" value="1"/>
</dbReference>
<name>A0A9D1GR19_9BACT</name>
<comment type="caution">
    <text evidence="1">The sequence shown here is derived from an EMBL/GenBank/DDBJ whole genome shotgun (WGS) entry which is preliminary data.</text>
</comment>
<proteinExistence type="predicted"/>
<dbReference type="Gene3D" id="3.90.1720.10">
    <property type="entry name" value="endopeptidase domain like (from Nostoc punctiforme)"/>
    <property type="match status" value="1"/>
</dbReference>
<evidence type="ECO:0000313" key="1">
    <source>
        <dbReference type="EMBL" id="HIT47672.1"/>
    </source>
</evidence>
<dbReference type="InterPro" id="IPR024453">
    <property type="entry name" value="Peptidase_C92"/>
</dbReference>
<dbReference type="AlphaFoldDB" id="A0A9D1GR19"/>
<dbReference type="EMBL" id="DVLC01000133">
    <property type="protein sequence ID" value="HIT47672.1"/>
    <property type="molecule type" value="Genomic_DNA"/>
</dbReference>
<accession>A0A9D1GR19</accession>
<protein>
    <recommendedName>
        <fullName evidence="3">Permuted papain-like amidase enzyme, YaeF/YiiX, C92 family</fullName>
    </recommendedName>
</protein>
<dbReference type="Pfam" id="PF05708">
    <property type="entry name" value="Peptidase_C92"/>
    <property type="match status" value="1"/>
</dbReference>
<organism evidence="1 2">
    <name type="scientific">Candidatus Cryptobacteroides merdipullorum</name>
    <dbReference type="NCBI Taxonomy" id="2840771"/>
    <lineage>
        <taxon>Bacteria</taxon>
        <taxon>Pseudomonadati</taxon>
        <taxon>Bacteroidota</taxon>
        <taxon>Bacteroidia</taxon>
        <taxon>Bacteroidales</taxon>
        <taxon>Candidatus Cryptobacteroides</taxon>
    </lineage>
</organism>
<dbReference type="Proteomes" id="UP000886881">
    <property type="component" value="Unassembled WGS sequence"/>
</dbReference>
<evidence type="ECO:0000313" key="2">
    <source>
        <dbReference type="Proteomes" id="UP000886881"/>
    </source>
</evidence>
<gene>
    <name evidence="1" type="ORF">IAC35_07445</name>
</gene>
<evidence type="ECO:0008006" key="3">
    <source>
        <dbReference type="Google" id="ProtNLM"/>
    </source>
</evidence>
<reference evidence="1" key="1">
    <citation type="submission" date="2020-10" db="EMBL/GenBank/DDBJ databases">
        <authorList>
            <person name="Gilroy R."/>
        </authorList>
    </citation>
    <scope>NUCLEOTIDE SEQUENCE</scope>
    <source>
        <strain evidence="1">ChiHecec2B26-709</strain>
    </source>
</reference>
<dbReference type="InterPro" id="IPR038765">
    <property type="entry name" value="Papain-like_cys_pep_sf"/>
</dbReference>